<evidence type="ECO:0000313" key="2">
    <source>
        <dbReference type="EMBL" id="ANH80123.1"/>
    </source>
</evidence>
<dbReference type="RefSeq" id="WP_067751981.1">
    <property type="nucleotide sequence ID" value="NZ_CP015772.1"/>
</dbReference>
<dbReference type="GO" id="GO:0003677">
    <property type="term" value="F:DNA binding"/>
    <property type="evidence" value="ECO:0007669"/>
    <property type="project" value="UniProtKB-KW"/>
</dbReference>
<dbReference type="PANTHER" id="PTHR36173">
    <property type="entry name" value="RIBONUCLEASE VAPC16-RELATED"/>
    <property type="match status" value="1"/>
</dbReference>
<accession>A0A1A9HXZ4</accession>
<evidence type="ECO:0000313" key="3">
    <source>
        <dbReference type="Proteomes" id="UP000077667"/>
    </source>
</evidence>
<dbReference type="CDD" id="cd09872">
    <property type="entry name" value="PIN_Sll0205-like"/>
    <property type="match status" value="1"/>
</dbReference>
<name>A0A1A9HXZ4_9BACT</name>
<organism evidence="2 3">
    <name type="scientific">Niabella ginsenosidivorans</name>
    <dbReference type="NCBI Taxonomy" id="1176587"/>
    <lineage>
        <taxon>Bacteria</taxon>
        <taxon>Pseudomonadati</taxon>
        <taxon>Bacteroidota</taxon>
        <taxon>Chitinophagia</taxon>
        <taxon>Chitinophagales</taxon>
        <taxon>Chitinophagaceae</taxon>
        <taxon>Niabella</taxon>
    </lineage>
</organism>
<dbReference type="InterPro" id="IPR041705">
    <property type="entry name" value="PIN_Sll0205"/>
</dbReference>
<dbReference type="EMBL" id="CP015772">
    <property type="protein sequence ID" value="ANH80123.1"/>
    <property type="molecule type" value="Genomic_DNA"/>
</dbReference>
<dbReference type="Gene3D" id="3.40.50.1010">
    <property type="entry name" value="5'-nuclease"/>
    <property type="match status" value="1"/>
</dbReference>
<dbReference type="InterPro" id="IPR052919">
    <property type="entry name" value="TA_system_RNase"/>
</dbReference>
<dbReference type="AlphaFoldDB" id="A0A1A9HXZ4"/>
<gene>
    <name evidence="2" type="ORF">A8C56_03200</name>
</gene>
<dbReference type="KEGG" id="nia:A8C56_03200"/>
<dbReference type="PANTHER" id="PTHR36173:SF2">
    <property type="entry name" value="RIBONUCLEASE VAPC16"/>
    <property type="match status" value="1"/>
</dbReference>
<keyword evidence="3" id="KW-1185">Reference proteome</keyword>
<proteinExistence type="predicted"/>
<dbReference type="InterPro" id="IPR029060">
    <property type="entry name" value="PIN-like_dom_sf"/>
</dbReference>
<sequence>MTYLLDTHYVLWAIAETKKIPARVKMVLTDPENTILVSAVSFWEIALKSRLGKLTLNGFQPQDTPLLCEQMGFECIPLAAAVSSSYHQLAGDHHKDPFDRMLIWQAISNNYILISSDKAVKKYANAGLSVL</sequence>
<keyword evidence="2" id="KW-0238">DNA-binding</keyword>
<reference evidence="2 3" key="1">
    <citation type="submission" date="2016-05" db="EMBL/GenBank/DDBJ databases">
        <title>Niabella ginsenosidivorans BS26 whole genome sequencing.</title>
        <authorList>
            <person name="Im W.T."/>
            <person name="Siddiqi M.Z."/>
        </authorList>
    </citation>
    <scope>NUCLEOTIDE SEQUENCE [LARGE SCALE GENOMIC DNA]</scope>
    <source>
        <strain evidence="2 3">BS26</strain>
    </source>
</reference>
<dbReference type="OrthoDB" id="9798990at2"/>
<feature type="domain" description="PIN" evidence="1">
    <location>
        <begin position="3"/>
        <end position="124"/>
    </location>
</feature>
<protein>
    <submittedName>
        <fullName evidence="2">DNA-binding protein</fullName>
    </submittedName>
</protein>
<dbReference type="Pfam" id="PF01850">
    <property type="entry name" value="PIN"/>
    <property type="match status" value="1"/>
</dbReference>
<dbReference type="STRING" id="1176587.A8C56_03200"/>
<dbReference type="InterPro" id="IPR002716">
    <property type="entry name" value="PIN_dom"/>
</dbReference>
<dbReference type="SUPFAM" id="SSF88723">
    <property type="entry name" value="PIN domain-like"/>
    <property type="match status" value="1"/>
</dbReference>
<evidence type="ECO:0000259" key="1">
    <source>
        <dbReference type="Pfam" id="PF01850"/>
    </source>
</evidence>
<dbReference type="Proteomes" id="UP000077667">
    <property type="component" value="Chromosome"/>
</dbReference>